<keyword evidence="10" id="KW-0472">Membrane</keyword>
<evidence type="ECO:0000256" key="3">
    <source>
        <dbReference type="ARBA" id="ARBA00022679"/>
    </source>
</evidence>
<protein>
    <recommendedName>
        <fullName evidence="12">Ubiquitin-conjugating enzyme E2 J2</fullName>
        <ecNumber evidence="2">2.3.2.23</ecNumber>
    </recommendedName>
</protein>
<sequence>MNTGSGGGRRMATNINGVRQNNNSKKFISSFRRLKQDYMMIMKDPVPYVTVAPLQNDILEWHYVIHGPENTVYQGGIYHGKLKFPIEYPFRPPSIYMITPSGRFKTNTRLCLSFSDFHPDTWNPTWSLSTILTGLLSFMLEEHNAVGSLQASDSVRRSYARKSLQFNRNDATFVELFPDIAYEITCKLERAKELEAANQKQTNKNSQESNNLANKNGSTTNDQSEYDRFNRFVWSCIYNLIALFIVILFAYIVQWVLSEYNH</sequence>
<evidence type="ECO:0000256" key="9">
    <source>
        <dbReference type="ARBA" id="ARBA00022989"/>
    </source>
</evidence>
<organism evidence="13 14">
    <name type="scientific">Dermatophagoides pteronyssinus</name>
    <name type="common">European house dust mite</name>
    <dbReference type="NCBI Taxonomy" id="6956"/>
    <lineage>
        <taxon>Eukaryota</taxon>
        <taxon>Metazoa</taxon>
        <taxon>Ecdysozoa</taxon>
        <taxon>Arthropoda</taxon>
        <taxon>Chelicerata</taxon>
        <taxon>Arachnida</taxon>
        <taxon>Acari</taxon>
        <taxon>Acariformes</taxon>
        <taxon>Sarcoptiformes</taxon>
        <taxon>Astigmata</taxon>
        <taxon>Psoroptidia</taxon>
        <taxon>Analgoidea</taxon>
        <taxon>Pyroglyphidae</taxon>
        <taxon>Dermatophagoidinae</taxon>
        <taxon>Dermatophagoides</taxon>
    </lineage>
</organism>
<dbReference type="AlphaFoldDB" id="A0A6P6YM54"/>
<evidence type="ECO:0000256" key="1">
    <source>
        <dbReference type="ARBA" id="ARBA00004586"/>
    </source>
</evidence>
<evidence type="ECO:0000256" key="12">
    <source>
        <dbReference type="ARBA" id="ARBA00073320"/>
    </source>
</evidence>
<evidence type="ECO:0000256" key="4">
    <source>
        <dbReference type="ARBA" id="ARBA00022692"/>
    </source>
</evidence>
<dbReference type="OrthoDB" id="1158011at2759"/>
<keyword evidence="9" id="KW-1133">Transmembrane helix</keyword>
<evidence type="ECO:0000256" key="2">
    <source>
        <dbReference type="ARBA" id="ARBA00012486"/>
    </source>
</evidence>
<evidence type="ECO:0000256" key="5">
    <source>
        <dbReference type="ARBA" id="ARBA00022741"/>
    </source>
</evidence>
<dbReference type="GeneID" id="113799466"/>
<dbReference type="FunFam" id="3.10.110.10:FF:000023">
    <property type="entry name" value="Ubiquitin-conjugating enzyme E2 J2"/>
    <property type="match status" value="1"/>
</dbReference>
<evidence type="ECO:0000256" key="8">
    <source>
        <dbReference type="ARBA" id="ARBA00022840"/>
    </source>
</evidence>
<comment type="subcellular location">
    <subcellularLocation>
        <location evidence="1">Endoplasmic reticulum membrane</location>
    </subcellularLocation>
</comment>
<dbReference type="OMA" id="MNEDTPT"/>
<keyword evidence="3" id="KW-0808">Transferase</keyword>
<keyword evidence="7" id="KW-0256">Endoplasmic reticulum</keyword>
<dbReference type="InterPro" id="IPR050113">
    <property type="entry name" value="Ub_conjugating_enzyme"/>
</dbReference>
<keyword evidence="5" id="KW-0547">Nucleotide-binding</keyword>
<dbReference type="CDD" id="cd23799">
    <property type="entry name" value="UBCc_UBE2J"/>
    <property type="match status" value="1"/>
</dbReference>
<evidence type="ECO:0000313" key="14">
    <source>
        <dbReference type="RefSeq" id="XP_027205891.1"/>
    </source>
</evidence>
<dbReference type="RefSeq" id="XP_027205891.1">
    <property type="nucleotide sequence ID" value="XM_027350090.1"/>
</dbReference>
<dbReference type="Proteomes" id="UP000515146">
    <property type="component" value="Unplaced"/>
</dbReference>
<dbReference type="PROSITE" id="PS50127">
    <property type="entry name" value="UBC_2"/>
    <property type="match status" value="1"/>
</dbReference>
<dbReference type="SUPFAM" id="SSF54495">
    <property type="entry name" value="UBC-like"/>
    <property type="match status" value="1"/>
</dbReference>
<evidence type="ECO:0000256" key="6">
    <source>
        <dbReference type="ARBA" id="ARBA00022786"/>
    </source>
</evidence>
<dbReference type="Gene3D" id="3.10.110.10">
    <property type="entry name" value="Ubiquitin Conjugating Enzyme"/>
    <property type="match status" value="1"/>
</dbReference>
<dbReference type="InterPro" id="IPR016135">
    <property type="entry name" value="UBQ-conjugating_enzyme/RWD"/>
</dbReference>
<dbReference type="SMART" id="SM00212">
    <property type="entry name" value="UBCc"/>
    <property type="match status" value="1"/>
</dbReference>
<dbReference type="Pfam" id="PF00179">
    <property type="entry name" value="UQ_con"/>
    <property type="match status" value="1"/>
</dbReference>
<comment type="function">
    <text evidence="11">Catalyzes the covalent attachment of ubiquitin to other proteins. Seems to function in the selective degradation of misfolded membrane proteins from the endoplasmic reticulum (ERAD). In cooperation with the GATOR2 complex, catalyzes 'Lys-6'-linked ubiquitination of NPRL2.</text>
</comment>
<accession>A0A6P6YM54</accession>
<keyword evidence="8" id="KW-0067">ATP-binding</keyword>
<evidence type="ECO:0000256" key="10">
    <source>
        <dbReference type="ARBA" id="ARBA00023136"/>
    </source>
</evidence>
<keyword evidence="4" id="KW-0812">Transmembrane</keyword>
<dbReference type="FunCoup" id="A0A6P6YM54">
    <property type="interactions" value="2142"/>
</dbReference>
<gene>
    <name evidence="14" type="primary">LOC113799466</name>
</gene>
<dbReference type="KEGG" id="dpte:113799466"/>
<reference evidence="14" key="1">
    <citation type="submission" date="2025-08" db="UniProtKB">
        <authorList>
            <consortium name="RefSeq"/>
        </authorList>
    </citation>
    <scope>IDENTIFICATION</scope>
    <source>
        <strain evidence="14">Airmid</strain>
    </source>
</reference>
<evidence type="ECO:0000256" key="7">
    <source>
        <dbReference type="ARBA" id="ARBA00022824"/>
    </source>
</evidence>
<dbReference type="GO" id="GO:0005524">
    <property type="term" value="F:ATP binding"/>
    <property type="evidence" value="ECO:0007669"/>
    <property type="project" value="UniProtKB-KW"/>
</dbReference>
<evidence type="ECO:0000313" key="13">
    <source>
        <dbReference type="Proteomes" id="UP000515146"/>
    </source>
</evidence>
<keyword evidence="6" id="KW-0833">Ubl conjugation pathway</keyword>
<dbReference type="InterPro" id="IPR000608">
    <property type="entry name" value="UBC"/>
</dbReference>
<proteinExistence type="predicted"/>
<dbReference type="GO" id="GO:0061631">
    <property type="term" value="F:ubiquitin conjugating enzyme activity"/>
    <property type="evidence" value="ECO:0007669"/>
    <property type="project" value="UniProtKB-EC"/>
</dbReference>
<evidence type="ECO:0000256" key="11">
    <source>
        <dbReference type="ARBA" id="ARBA00054775"/>
    </source>
</evidence>
<keyword evidence="13" id="KW-1185">Reference proteome</keyword>
<dbReference type="EC" id="2.3.2.23" evidence="2"/>
<name>A0A6P6YM54_DERPT</name>
<dbReference type="InParanoid" id="A0A6P6YM54"/>
<dbReference type="GO" id="GO:0005789">
    <property type="term" value="C:endoplasmic reticulum membrane"/>
    <property type="evidence" value="ECO:0007669"/>
    <property type="project" value="UniProtKB-SubCell"/>
</dbReference>
<dbReference type="PANTHER" id="PTHR24067">
    <property type="entry name" value="UBIQUITIN-CONJUGATING ENZYME E2"/>
    <property type="match status" value="1"/>
</dbReference>